<dbReference type="EMBL" id="CM042049">
    <property type="protein sequence ID" value="KAI3748519.1"/>
    <property type="molecule type" value="Genomic_DNA"/>
</dbReference>
<sequence length="741" mass="82519">MVSLKLPTTANASSSSKYPHPIYMDFNLNYIPKLDEYNVQGWKAIMYELLKNNGVIGYVDGSIEPPPDVDPDYAEWKERDDGVRDWIMSAIGDDFLKQNSSLITIPKTAKDLWDLIGKMVAKPKMIHADRWSNKAEEGSNYVPHLPLHKAAVKGDMKTLDEILKKDPSAVRALVTGASETALMVASPIEGNQEFVKKLITQMSPKDLAMQDSFGQTALSGAILAGDVEVVKLMVEKNPDLPYINDMYNLIPLAIAPYYCDNDAVIRYLLDVTNQNVLLGPLGAVLMAGLVYGRFFDICFDLLHKIPHLAATPLEILTLMHSAFLSGTKLNSWQKFIYSYVPDKELKNYGGNGVGDVENPREKIIKGVKTRTNMNRLFWEVAAKLVAEVKRMQELKKKHAQALSLLRRSCYFLAHELPGKAVRDVIGSSLESAAAMGNVEVVEEILSTFPNAIYLQNKLGRGVFHIAIANRRAKVFNLIYQTTNLRRRVLQLQDSSQNTALHLAAHLAGETENEAGLNLRSTGPGPALQMQRELQWFKEVERLSFPQDQEKRNIDGKTPAVIFNETHEQLAKEGEQWMKDRANSGLIVATLIATIVFTSAITIPGGNNGSTGLPVFAQRPVFVVFAVSDALALFMSVSSILLFLGILTASYAIEDFLYSLPKRLILALVTLFVSIMCMMIAFAAILYMVFGGEQKWVLGLVSSLAVMTLLLFALLQFKPLLDIIVSTYWLRIFKKQGHNILF</sequence>
<reference evidence="2" key="1">
    <citation type="journal article" date="2022" name="Mol. Ecol. Resour.">
        <title>The genomes of chicory, endive, great burdock and yacon provide insights into Asteraceae palaeo-polyploidization history and plant inulin production.</title>
        <authorList>
            <person name="Fan W."/>
            <person name="Wang S."/>
            <person name="Wang H."/>
            <person name="Wang A."/>
            <person name="Jiang F."/>
            <person name="Liu H."/>
            <person name="Zhao H."/>
            <person name="Xu D."/>
            <person name="Zhang Y."/>
        </authorList>
    </citation>
    <scope>NUCLEOTIDE SEQUENCE [LARGE SCALE GENOMIC DNA]</scope>
    <source>
        <strain evidence="2">cv. Niubang</strain>
    </source>
</reference>
<name>A0ACB9DPD5_ARCLA</name>
<dbReference type="Proteomes" id="UP001055879">
    <property type="component" value="Linkage Group LG03"/>
</dbReference>
<gene>
    <name evidence="1" type="ORF">L6452_11642</name>
</gene>
<organism evidence="1 2">
    <name type="scientific">Arctium lappa</name>
    <name type="common">Greater burdock</name>
    <name type="synonym">Lappa major</name>
    <dbReference type="NCBI Taxonomy" id="4217"/>
    <lineage>
        <taxon>Eukaryota</taxon>
        <taxon>Viridiplantae</taxon>
        <taxon>Streptophyta</taxon>
        <taxon>Embryophyta</taxon>
        <taxon>Tracheophyta</taxon>
        <taxon>Spermatophyta</taxon>
        <taxon>Magnoliopsida</taxon>
        <taxon>eudicotyledons</taxon>
        <taxon>Gunneridae</taxon>
        <taxon>Pentapetalae</taxon>
        <taxon>asterids</taxon>
        <taxon>campanulids</taxon>
        <taxon>Asterales</taxon>
        <taxon>Asteraceae</taxon>
        <taxon>Carduoideae</taxon>
        <taxon>Cardueae</taxon>
        <taxon>Arctiinae</taxon>
        <taxon>Arctium</taxon>
    </lineage>
</organism>
<evidence type="ECO:0000313" key="1">
    <source>
        <dbReference type="EMBL" id="KAI3748519.1"/>
    </source>
</evidence>
<keyword evidence="2" id="KW-1185">Reference proteome</keyword>
<protein>
    <submittedName>
        <fullName evidence="1">Uncharacterized protein</fullName>
    </submittedName>
</protein>
<comment type="caution">
    <text evidence="1">The sequence shown here is derived from an EMBL/GenBank/DDBJ whole genome shotgun (WGS) entry which is preliminary data.</text>
</comment>
<evidence type="ECO:0000313" key="2">
    <source>
        <dbReference type="Proteomes" id="UP001055879"/>
    </source>
</evidence>
<proteinExistence type="predicted"/>
<reference evidence="1 2" key="2">
    <citation type="journal article" date="2022" name="Mol. Ecol. Resour.">
        <title>The genomes of chicory, endive, great burdock and yacon provide insights into Asteraceae paleo-polyploidization history and plant inulin production.</title>
        <authorList>
            <person name="Fan W."/>
            <person name="Wang S."/>
            <person name="Wang H."/>
            <person name="Wang A."/>
            <person name="Jiang F."/>
            <person name="Liu H."/>
            <person name="Zhao H."/>
            <person name="Xu D."/>
            <person name="Zhang Y."/>
        </authorList>
    </citation>
    <scope>NUCLEOTIDE SEQUENCE [LARGE SCALE GENOMIC DNA]</scope>
    <source>
        <strain evidence="2">cv. Niubang</strain>
    </source>
</reference>
<accession>A0ACB9DPD5</accession>